<reference evidence="1" key="2">
    <citation type="submission" date="2015-07" db="EMBL/GenBank/DDBJ databases">
        <title>Plasmids, circular viruses and viroids from rat gut.</title>
        <authorList>
            <person name="Jorgensen T.J."/>
            <person name="Hansen M.A."/>
            <person name="Xu Z."/>
            <person name="Tabak M.A."/>
            <person name="Sorensen S.J."/>
            <person name="Hansen L.H."/>
        </authorList>
    </citation>
    <scope>NUCLEOTIDE SEQUENCE</scope>
    <source>
        <strain evidence="1">RGFK1495</strain>
    </source>
</reference>
<proteinExistence type="predicted"/>
<accession>A0A0H5Q7G9</accession>
<reference evidence="1" key="1">
    <citation type="submission" date="2015-06" db="EMBL/GenBank/DDBJ databases">
        <authorList>
            <person name="Joergensen T."/>
        </authorList>
    </citation>
    <scope>NUCLEOTIDE SEQUENCE</scope>
    <source>
        <strain evidence="1">RGFK1495</strain>
    </source>
</reference>
<name>A0A0H5Q7G9_9ZZZZ</name>
<dbReference type="AlphaFoldDB" id="A0A0H5Q7G9"/>
<dbReference type="EMBL" id="LN854032">
    <property type="protein sequence ID" value="CRY97334.1"/>
    <property type="molecule type" value="Genomic_DNA"/>
</dbReference>
<organism evidence="1">
    <name type="scientific">uncultured prokaryote</name>
    <dbReference type="NCBI Taxonomy" id="198431"/>
    <lineage>
        <taxon>unclassified sequences</taxon>
        <taxon>environmental samples</taxon>
    </lineage>
</organism>
<evidence type="ECO:0000313" key="1">
    <source>
        <dbReference type="EMBL" id="CRY97334.1"/>
    </source>
</evidence>
<protein>
    <submittedName>
        <fullName evidence="1">Uncharacterized protein</fullName>
    </submittedName>
</protein>
<sequence>MSDAGTTIRVGNSLPLWGKRTPKDPDELLFRQISGAVAIVVREWMEQSELPF</sequence>